<keyword evidence="5" id="KW-0663">Pyridoxal phosphate</keyword>
<evidence type="ECO:0000313" key="9">
    <source>
        <dbReference type="Proteomes" id="UP001305414"/>
    </source>
</evidence>
<dbReference type="SFLD" id="SFLDG01070">
    <property type="entry name" value="PLP-dependent"/>
    <property type="match status" value="1"/>
</dbReference>
<reference evidence="8 9" key="1">
    <citation type="submission" date="2023-10" db="EMBL/GenBank/DDBJ databases">
        <title>Draft genome sequence of Xylaria bambusicola isolate GMP-LS, the root and basal stem rot pathogen of sugarcane in Indonesia.</title>
        <authorList>
            <person name="Selvaraj P."/>
            <person name="Muralishankar V."/>
            <person name="Muruganantham S."/>
            <person name="Sp S."/>
            <person name="Haryani S."/>
            <person name="Lau K.J.X."/>
            <person name="Naqvi N.I."/>
        </authorList>
    </citation>
    <scope>NUCLEOTIDE SEQUENCE [LARGE SCALE GENOMIC DNA]</scope>
    <source>
        <strain evidence="8">GMP-LS</strain>
    </source>
</reference>
<organism evidence="8 9">
    <name type="scientific">Xylaria bambusicola</name>
    <dbReference type="NCBI Taxonomy" id="326684"/>
    <lineage>
        <taxon>Eukaryota</taxon>
        <taxon>Fungi</taxon>
        <taxon>Dikarya</taxon>
        <taxon>Ascomycota</taxon>
        <taxon>Pezizomycotina</taxon>
        <taxon>Sordariomycetes</taxon>
        <taxon>Xylariomycetidae</taxon>
        <taxon>Xylariales</taxon>
        <taxon>Xylariaceae</taxon>
        <taxon>Xylaria</taxon>
    </lineage>
</organism>
<dbReference type="InterPro" id="IPR007197">
    <property type="entry name" value="rSAM"/>
</dbReference>
<dbReference type="SUPFAM" id="SSF102114">
    <property type="entry name" value="Radical SAM enzymes"/>
    <property type="match status" value="1"/>
</dbReference>
<evidence type="ECO:0000256" key="4">
    <source>
        <dbReference type="ARBA" id="ARBA00022723"/>
    </source>
</evidence>
<dbReference type="AlphaFoldDB" id="A0AAN7Z3U6"/>
<evidence type="ECO:0008006" key="10">
    <source>
        <dbReference type="Google" id="ProtNLM"/>
    </source>
</evidence>
<dbReference type="PANTHER" id="PTHR30538">
    <property type="entry name" value="LYSINE 2,3-AMINOMUTASE-RELATED"/>
    <property type="match status" value="1"/>
</dbReference>
<proteinExistence type="predicted"/>
<dbReference type="InterPro" id="IPR013785">
    <property type="entry name" value="Aldolase_TIM"/>
</dbReference>
<evidence type="ECO:0000313" key="8">
    <source>
        <dbReference type="EMBL" id="KAK5628162.1"/>
    </source>
</evidence>
<dbReference type="Gene3D" id="3.20.20.70">
    <property type="entry name" value="Aldolase class I"/>
    <property type="match status" value="1"/>
</dbReference>
<accession>A0AAN7Z3U6</accession>
<keyword evidence="7" id="KW-0411">Iron-sulfur</keyword>
<keyword evidence="3" id="KW-0949">S-adenosyl-L-methionine</keyword>
<evidence type="ECO:0000256" key="7">
    <source>
        <dbReference type="ARBA" id="ARBA00023014"/>
    </source>
</evidence>
<name>A0AAN7Z3U6_9PEZI</name>
<keyword evidence="6" id="KW-0408">Iron</keyword>
<keyword evidence="4" id="KW-0479">Metal-binding</keyword>
<gene>
    <name evidence="8" type="ORF">RRF57_003877</name>
</gene>
<dbReference type="GO" id="GO:0051539">
    <property type="term" value="F:4 iron, 4 sulfur cluster binding"/>
    <property type="evidence" value="ECO:0007669"/>
    <property type="project" value="UniProtKB-KW"/>
</dbReference>
<evidence type="ECO:0000256" key="5">
    <source>
        <dbReference type="ARBA" id="ARBA00022898"/>
    </source>
</evidence>
<evidence type="ECO:0000256" key="2">
    <source>
        <dbReference type="ARBA" id="ARBA00022485"/>
    </source>
</evidence>
<evidence type="ECO:0000256" key="6">
    <source>
        <dbReference type="ARBA" id="ARBA00023004"/>
    </source>
</evidence>
<keyword evidence="2" id="KW-0004">4Fe-4S</keyword>
<dbReference type="GO" id="GO:0046872">
    <property type="term" value="F:metal ion binding"/>
    <property type="evidence" value="ECO:0007669"/>
    <property type="project" value="UniProtKB-KW"/>
</dbReference>
<dbReference type="InterPro" id="IPR003739">
    <property type="entry name" value="Lys_aminomutase/Glu_NH3_mut"/>
</dbReference>
<comment type="cofactor">
    <cofactor evidence="1">
        <name>pyridoxal 5'-phosphate</name>
        <dbReference type="ChEBI" id="CHEBI:597326"/>
    </cofactor>
</comment>
<dbReference type="InterPro" id="IPR058240">
    <property type="entry name" value="rSAM_sf"/>
</dbReference>
<dbReference type="EMBL" id="JAWHQM010000008">
    <property type="protein sequence ID" value="KAK5628162.1"/>
    <property type="molecule type" value="Genomic_DNA"/>
</dbReference>
<comment type="caution">
    <text evidence="8">The sequence shown here is derived from an EMBL/GenBank/DDBJ whole genome shotgun (WGS) entry which is preliminary data.</text>
</comment>
<evidence type="ECO:0000256" key="1">
    <source>
        <dbReference type="ARBA" id="ARBA00001933"/>
    </source>
</evidence>
<dbReference type="PANTHER" id="PTHR30538:SF0">
    <property type="entry name" value="L-LYSINE 2,3-AMINOMUTASE AQ_1632-RELATED"/>
    <property type="match status" value="1"/>
</dbReference>
<dbReference type="Proteomes" id="UP001305414">
    <property type="component" value="Unassembled WGS sequence"/>
</dbReference>
<keyword evidence="9" id="KW-1185">Reference proteome</keyword>
<evidence type="ECO:0000256" key="3">
    <source>
        <dbReference type="ARBA" id="ARBA00022691"/>
    </source>
</evidence>
<sequence>MMFSSTARSRRLLPRHPMPWITTLSPLYTTRRISHTPSPAAYMGPIASTISMDHYPVIFTSHLGEGEFWRELTPFRDVRHDDFFSWRWNINNLVEKQSALSEFLYAMIPSKVPRSVSIGGMQTVDEFCTDVYDGIKNSAMSIRIVPYVLSRIDWADPANCPVFRQFIPLKSIMIQDHPEVKPDSLGERWDMPVDGVVHRYPDKALILQYLSMENISEKSLALSICPTYCIFCTRSYGVGAHTYITKQTFKLGKKRLENMFAYIRSQPQLKDIVVSGGDAYYLPPHVLEWIGDTFINMDNIERFRFATKGLAVAPNRILDEADPWTAVLIRVSDKARKAGKHFALHTHFNHPNEISWITEKASLKLSQAGVTVRNQSVLLRGINDDIETMSSLIQKLAKMLIQPYYVYQCDMVPKVEHLRTPLQTILDLQTQPRGSIAGFYTPSFVVDLPEGGGKRLAGDYESYDRDTGVSTFRAPILKKNGKEGKLYRYYDPIKPSS</sequence>
<dbReference type="SFLD" id="SFLDS00029">
    <property type="entry name" value="Radical_SAM"/>
    <property type="match status" value="1"/>
</dbReference>
<protein>
    <recommendedName>
        <fullName evidence="10">Radical SAM core domain-containing protein</fullName>
    </recommendedName>
</protein>
<dbReference type="GO" id="GO:0003824">
    <property type="term" value="F:catalytic activity"/>
    <property type="evidence" value="ECO:0007669"/>
    <property type="project" value="InterPro"/>
</dbReference>